<proteinExistence type="predicted"/>
<evidence type="ECO:0000256" key="1">
    <source>
        <dbReference type="SAM" id="SignalP"/>
    </source>
</evidence>
<reference evidence="2" key="3">
    <citation type="submission" date="2023-05" db="EMBL/GenBank/DDBJ databases">
        <authorList>
            <person name="Smith C.H."/>
        </authorList>
    </citation>
    <scope>NUCLEOTIDE SEQUENCE</scope>
    <source>
        <strain evidence="2">CHS0354</strain>
        <tissue evidence="2">Mantle</tissue>
    </source>
</reference>
<keyword evidence="3" id="KW-1185">Reference proteome</keyword>
<keyword evidence="1" id="KW-0732">Signal</keyword>
<organism evidence="2 3">
    <name type="scientific">Potamilus streckersoni</name>
    <dbReference type="NCBI Taxonomy" id="2493646"/>
    <lineage>
        <taxon>Eukaryota</taxon>
        <taxon>Metazoa</taxon>
        <taxon>Spiralia</taxon>
        <taxon>Lophotrochozoa</taxon>
        <taxon>Mollusca</taxon>
        <taxon>Bivalvia</taxon>
        <taxon>Autobranchia</taxon>
        <taxon>Heteroconchia</taxon>
        <taxon>Palaeoheterodonta</taxon>
        <taxon>Unionida</taxon>
        <taxon>Unionoidea</taxon>
        <taxon>Unionidae</taxon>
        <taxon>Ambleminae</taxon>
        <taxon>Lampsilini</taxon>
        <taxon>Potamilus</taxon>
    </lineage>
</organism>
<reference evidence="2" key="1">
    <citation type="journal article" date="2021" name="Genome Biol. Evol.">
        <title>A High-Quality Reference Genome for a Parasitic Bivalve with Doubly Uniparental Inheritance (Bivalvia: Unionida).</title>
        <authorList>
            <person name="Smith C.H."/>
        </authorList>
    </citation>
    <scope>NUCLEOTIDE SEQUENCE</scope>
    <source>
        <strain evidence="2">CHS0354</strain>
    </source>
</reference>
<comment type="caution">
    <text evidence="2">The sequence shown here is derived from an EMBL/GenBank/DDBJ whole genome shotgun (WGS) entry which is preliminary data.</text>
</comment>
<reference evidence="2" key="2">
    <citation type="journal article" date="2021" name="Genome Biol. Evol.">
        <title>Developing a high-quality reference genome for a parasitic bivalve with doubly uniparental inheritance (Bivalvia: Unionida).</title>
        <authorList>
            <person name="Smith C.H."/>
        </authorList>
    </citation>
    <scope>NUCLEOTIDE SEQUENCE</scope>
    <source>
        <strain evidence="2">CHS0354</strain>
        <tissue evidence="2">Mantle</tissue>
    </source>
</reference>
<evidence type="ECO:0000313" key="3">
    <source>
        <dbReference type="Proteomes" id="UP001195483"/>
    </source>
</evidence>
<dbReference type="EMBL" id="JAEAOA010001119">
    <property type="protein sequence ID" value="KAK3611589.1"/>
    <property type="molecule type" value="Genomic_DNA"/>
</dbReference>
<gene>
    <name evidence="2" type="ORF">CHS0354_018105</name>
</gene>
<evidence type="ECO:0000313" key="2">
    <source>
        <dbReference type="EMBL" id="KAK3611589.1"/>
    </source>
</evidence>
<protein>
    <submittedName>
        <fullName evidence="2">Uncharacterized protein</fullName>
    </submittedName>
</protein>
<dbReference type="AlphaFoldDB" id="A0AAE0TJL8"/>
<dbReference type="Proteomes" id="UP001195483">
    <property type="component" value="Unassembled WGS sequence"/>
</dbReference>
<feature type="chain" id="PRO_5042270137" evidence="1">
    <location>
        <begin position="17"/>
        <end position="124"/>
    </location>
</feature>
<name>A0AAE0TJL8_9BIVA</name>
<sequence length="124" mass="14212">MRKTLILFGLFGLCLASSDLPPSEEYTEAKVDNPRVLEQANYILAESAKNFRLGCDGAVLVEVTRAQHKLSYRFPYYGAYYEIEMTLKTKNGDLIPCKARIWSNIRLYWPKGLYHYCDCTVTTA</sequence>
<feature type="signal peptide" evidence="1">
    <location>
        <begin position="1"/>
        <end position="16"/>
    </location>
</feature>
<accession>A0AAE0TJL8</accession>